<keyword evidence="1" id="KW-1133">Transmembrane helix</keyword>
<keyword evidence="1" id="KW-0812">Transmembrane</keyword>
<dbReference type="PANTHER" id="PTHR12822">
    <property type="entry name" value="PROTEIN YIPF"/>
    <property type="match status" value="1"/>
</dbReference>
<dbReference type="EMBL" id="UXSR01005260">
    <property type="protein sequence ID" value="VDD80416.1"/>
    <property type="molecule type" value="Genomic_DNA"/>
</dbReference>
<dbReference type="Proteomes" id="UP000267029">
    <property type="component" value="Unassembled WGS sequence"/>
</dbReference>
<sequence length="176" mass="19784">YNVKVGPSSPSAFSLDFYRDYFDVDTHQVIQRLLCGLIPFSKKYSLTASLRPMPDIYGPFWITATLIFSIIFADKFSTIYLLDCNHCDCSVLSLIPLFITFLVTVSAAILFFYWVLLPFGSILSELLAIYGYSLAIYIPAVVSIVIKMQNINQFSTKSHCFGILSCTFCTCHATFG</sequence>
<dbReference type="GO" id="GO:0005794">
    <property type="term" value="C:Golgi apparatus"/>
    <property type="evidence" value="ECO:0007669"/>
    <property type="project" value="InterPro"/>
</dbReference>
<keyword evidence="1" id="KW-0472">Membrane</keyword>
<keyword evidence="3" id="KW-1185">Reference proteome</keyword>
<protein>
    <recommendedName>
        <fullName evidence="4">Protein YIPF</fullName>
    </recommendedName>
</protein>
<evidence type="ECO:0000313" key="2">
    <source>
        <dbReference type="EMBL" id="VDD80416.1"/>
    </source>
</evidence>
<evidence type="ECO:0008006" key="4">
    <source>
        <dbReference type="Google" id="ProtNLM"/>
    </source>
</evidence>
<dbReference type="PANTHER" id="PTHR12822:SF2">
    <property type="entry name" value="PROTEIN YIPF"/>
    <property type="match status" value="1"/>
</dbReference>
<feature type="transmembrane region" description="Helical" evidence="1">
    <location>
        <begin position="127"/>
        <end position="146"/>
    </location>
</feature>
<gene>
    <name evidence="2" type="ORF">MCOS_LOCUS6419</name>
</gene>
<feature type="transmembrane region" description="Helical" evidence="1">
    <location>
        <begin position="60"/>
        <end position="82"/>
    </location>
</feature>
<dbReference type="OrthoDB" id="10256463at2759"/>
<dbReference type="STRING" id="53468.A0A0R3UGP2"/>
<feature type="non-terminal residue" evidence="2">
    <location>
        <position position="1"/>
    </location>
</feature>
<feature type="transmembrane region" description="Helical" evidence="1">
    <location>
        <begin position="94"/>
        <end position="115"/>
    </location>
</feature>
<dbReference type="AlphaFoldDB" id="A0A0R3UGP2"/>
<dbReference type="InterPro" id="IPR039765">
    <property type="entry name" value="Yip5/YIPF1/YIPF2"/>
</dbReference>
<evidence type="ECO:0000256" key="1">
    <source>
        <dbReference type="SAM" id="Phobius"/>
    </source>
</evidence>
<proteinExistence type="predicted"/>
<organism evidence="2 3">
    <name type="scientific">Mesocestoides corti</name>
    <name type="common">Flatworm</name>
    <dbReference type="NCBI Taxonomy" id="53468"/>
    <lineage>
        <taxon>Eukaryota</taxon>
        <taxon>Metazoa</taxon>
        <taxon>Spiralia</taxon>
        <taxon>Lophotrochozoa</taxon>
        <taxon>Platyhelminthes</taxon>
        <taxon>Cestoda</taxon>
        <taxon>Eucestoda</taxon>
        <taxon>Cyclophyllidea</taxon>
        <taxon>Mesocestoididae</taxon>
        <taxon>Mesocestoides</taxon>
    </lineage>
</organism>
<accession>A0A0R3UGP2</accession>
<dbReference type="GO" id="GO:0031267">
    <property type="term" value="F:small GTPase binding"/>
    <property type="evidence" value="ECO:0007669"/>
    <property type="project" value="InterPro"/>
</dbReference>
<reference evidence="2 3" key="1">
    <citation type="submission" date="2018-10" db="EMBL/GenBank/DDBJ databases">
        <authorList>
            <consortium name="Pathogen Informatics"/>
        </authorList>
    </citation>
    <scope>NUCLEOTIDE SEQUENCE [LARGE SCALE GENOMIC DNA]</scope>
</reference>
<evidence type="ECO:0000313" key="3">
    <source>
        <dbReference type="Proteomes" id="UP000267029"/>
    </source>
</evidence>
<name>A0A0R3UGP2_MESCO</name>
<dbReference type="GO" id="GO:0016192">
    <property type="term" value="P:vesicle-mediated transport"/>
    <property type="evidence" value="ECO:0007669"/>
    <property type="project" value="InterPro"/>
</dbReference>